<reference evidence="1" key="2">
    <citation type="journal article" date="2015" name="Data Brief">
        <title>Shoot transcriptome of the giant reed, Arundo donax.</title>
        <authorList>
            <person name="Barrero R.A."/>
            <person name="Guerrero F.D."/>
            <person name="Moolhuijzen P."/>
            <person name="Goolsby J.A."/>
            <person name="Tidwell J."/>
            <person name="Bellgard S.E."/>
            <person name="Bellgard M.I."/>
        </authorList>
    </citation>
    <scope>NUCLEOTIDE SEQUENCE</scope>
    <source>
        <tissue evidence="1">Shoot tissue taken approximately 20 cm above the soil surface</tissue>
    </source>
</reference>
<accession>A0A0A9H1G6</accession>
<organism evidence="1">
    <name type="scientific">Arundo donax</name>
    <name type="common">Giant reed</name>
    <name type="synonym">Donax arundinaceus</name>
    <dbReference type="NCBI Taxonomy" id="35708"/>
    <lineage>
        <taxon>Eukaryota</taxon>
        <taxon>Viridiplantae</taxon>
        <taxon>Streptophyta</taxon>
        <taxon>Embryophyta</taxon>
        <taxon>Tracheophyta</taxon>
        <taxon>Spermatophyta</taxon>
        <taxon>Magnoliopsida</taxon>
        <taxon>Liliopsida</taxon>
        <taxon>Poales</taxon>
        <taxon>Poaceae</taxon>
        <taxon>PACMAD clade</taxon>
        <taxon>Arundinoideae</taxon>
        <taxon>Arundineae</taxon>
        <taxon>Arundo</taxon>
    </lineage>
</organism>
<reference evidence="1" key="1">
    <citation type="submission" date="2014-09" db="EMBL/GenBank/DDBJ databases">
        <authorList>
            <person name="Magalhaes I.L.F."/>
            <person name="Oliveira U."/>
            <person name="Santos F.R."/>
            <person name="Vidigal T.H.D.A."/>
            <person name="Brescovit A.D."/>
            <person name="Santos A.J."/>
        </authorList>
    </citation>
    <scope>NUCLEOTIDE SEQUENCE</scope>
    <source>
        <tissue evidence="1">Shoot tissue taken approximately 20 cm above the soil surface</tissue>
    </source>
</reference>
<proteinExistence type="predicted"/>
<name>A0A0A9H1G6_ARUDO</name>
<protein>
    <submittedName>
        <fullName evidence="1">Uncharacterized protein</fullName>
    </submittedName>
</protein>
<evidence type="ECO:0000313" key="1">
    <source>
        <dbReference type="EMBL" id="JAE29619.1"/>
    </source>
</evidence>
<sequence>MFPTRLLEGRDVLPDEGAKYLAKNDAMICGSFILRMPNTFRR</sequence>
<dbReference type="EMBL" id="GBRH01168277">
    <property type="protein sequence ID" value="JAE29619.1"/>
    <property type="molecule type" value="Transcribed_RNA"/>
</dbReference>
<dbReference type="AlphaFoldDB" id="A0A0A9H1G6"/>